<dbReference type="EnsemblMetazoa" id="CLYHEMT016442.1">
    <property type="protein sequence ID" value="CLYHEMP016442.1"/>
    <property type="gene ID" value="CLYHEMG016442"/>
</dbReference>
<evidence type="ECO:0000256" key="4">
    <source>
        <dbReference type="ARBA" id="ARBA00022989"/>
    </source>
</evidence>
<feature type="transmembrane region" description="Helical" evidence="6">
    <location>
        <begin position="147"/>
        <end position="173"/>
    </location>
</feature>
<keyword evidence="5 6" id="KW-0472">Membrane</keyword>
<feature type="transmembrane region" description="Helical" evidence="6">
    <location>
        <begin position="324"/>
        <end position="346"/>
    </location>
</feature>
<evidence type="ECO:0000313" key="9">
    <source>
        <dbReference type="Proteomes" id="UP000594262"/>
    </source>
</evidence>
<feature type="transmembrane region" description="Helical" evidence="6">
    <location>
        <begin position="185"/>
        <end position="206"/>
    </location>
</feature>
<dbReference type="InterPro" id="IPR011701">
    <property type="entry name" value="MFS"/>
</dbReference>
<organism evidence="8 9">
    <name type="scientific">Clytia hemisphaerica</name>
    <dbReference type="NCBI Taxonomy" id="252671"/>
    <lineage>
        <taxon>Eukaryota</taxon>
        <taxon>Metazoa</taxon>
        <taxon>Cnidaria</taxon>
        <taxon>Hydrozoa</taxon>
        <taxon>Hydroidolina</taxon>
        <taxon>Leptothecata</taxon>
        <taxon>Obeliida</taxon>
        <taxon>Clytiidae</taxon>
        <taxon>Clytia</taxon>
    </lineage>
</organism>
<feature type="transmembrane region" description="Helical" evidence="6">
    <location>
        <begin position="56"/>
        <end position="79"/>
    </location>
</feature>
<keyword evidence="9" id="KW-1185">Reference proteome</keyword>
<reference evidence="8" key="1">
    <citation type="submission" date="2021-01" db="UniProtKB">
        <authorList>
            <consortium name="EnsemblMetazoa"/>
        </authorList>
    </citation>
    <scope>IDENTIFICATION</scope>
</reference>
<feature type="transmembrane region" description="Helical" evidence="6">
    <location>
        <begin position="358"/>
        <end position="376"/>
    </location>
</feature>
<protein>
    <recommendedName>
        <fullName evidence="7">Major facilitator superfamily (MFS) profile domain-containing protein</fullName>
    </recommendedName>
</protein>
<evidence type="ECO:0000259" key="7">
    <source>
        <dbReference type="PROSITE" id="PS50850"/>
    </source>
</evidence>
<feature type="transmembrane region" description="Helical" evidence="6">
    <location>
        <begin position="436"/>
        <end position="458"/>
    </location>
</feature>
<dbReference type="SUPFAM" id="SSF103473">
    <property type="entry name" value="MFS general substrate transporter"/>
    <property type="match status" value="1"/>
</dbReference>
<feature type="transmembrane region" description="Helical" evidence="6">
    <location>
        <begin position="500"/>
        <end position="520"/>
    </location>
</feature>
<feature type="transmembrane region" description="Helical" evidence="6">
    <location>
        <begin position="470"/>
        <end position="494"/>
    </location>
</feature>
<evidence type="ECO:0000256" key="2">
    <source>
        <dbReference type="ARBA" id="ARBA00022448"/>
    </source>
</evidence>
<comment type="subcellular location">
    <subcellularLocation>
        <location evidence="1">Endomembrane system</location>
        <topology evidence="1">Multi-pass membrane protein</topology>
    </subcellularLocation>
</comment>
<dbReference type="OrthoDB" id="370281at2759"/>
<evidence type="ECO:0000256" key="3">
    <source>
        <dbReference type="ARBA" id="ARBA00022692"/>
    </source>
</evidence>
<evidence type="ECO:0000313" key="8">
    <source>
        <dbReference type="EnsemblMetazoa" id="CLYHEMP016442.1"/>
    </source>
</evidence>
<evidence type="ECO:0000256" key="6">
    <source>
        <dbReference type="SAM" id="Phobius"/>
    </source>
</evidence>
<name>A0A7M5X287_9CNID</name>
<evidence type="ECO:0000256" key="5">
    <source>
        <dbReference type="ARBA" id="ARBA00023136"/>
    </source>
</evidence>
<dbReference type="InterPro" id="IPR051068">
    <property type="entry name" value="MFS_Domain-Containing_Protein"/>
</dbReference>
<dbReference type="PROSITE" id="PS50850">
    <property type="entry name" value="MFS"/>
    <property type="match status" value="1"/>
</dbReference>
<dbReference type="GO" id="GO:0022857">
    <property type="term" value="F:transmembrane transporter activity"/>
    <property type="evidence" value="ECO:0007669"/>
    <property type="project" value="InterPro"/>
</dbReference>
<dbReference type="InterPro" id="IPR020846">
    <property type="entry name" value="MFS_dom"/>
</dbReference>
<dbReference type="InterPro" id="IPR036259">
    <property type="entry name" value="MFS_trans_sf"/>
</dbReference>
<dbReference type="PANTHER" id="PTHR23510:SF3">
    <property type="entry name" value="MAJOR FACILITATOR SUPERFAMILY DOMAIN-CONTAINING PROTEIN 8"/>
    <property type="match status" value="1"/>
</dbReference>
<evidence type="ECO:0000256" key="1">
    <source>
        <dbReference type="ARBA" id="ARBA00004127"/>
    </source>
</evidence>
<feature type="domain" description="Major facilitator superfamily (MFS) profile" evidence="7">
    <location>
        <begin position="53"/>
        <end position="524"/>
    </location>
</feature>
<dbReference type="Pfam" id="PF07690">
    <property type="entry name" value="MFS_1"/>
    <property type="match status" value="1"/>
</dbReference>
<proteinExistence type="predicted"/>
<keyword evidence="3 6" id="KW-0812">Transmembrane</keyword>
<dbReference type="Proteomes" id="UP000594262">
    <property type="component" value="Unplaced"/>
</dbReference>
<dbReference type="RefSeq" id="XP_066911027.1">
    <property type="nucleotide sequence ID" value="XM_067054926.1"/>
</dbReference>
<feature type="transmembrane region" description="Helical" evidence="6">
    <location>
        <begin position="287"/>
        <end position="304"/>
    </location>
</feature>
<dbReference type="AlphaFoldDB" id="A0A7M5X287"/>
<keyword evidence="4 6" id="KW-1133">Transmembrane helix</keyword>
<sequence>MQFRNSIILTSLPPKLFDRTEMEKVDGSIMDLVLEDSLVSKESQKEYKQRWRSIRILYATMFFDSLSFSIVLSSIWPYMKKINPDPNLSPVYAGWANVGFQLAGILMDFVMGVWTNRRGSTEPLLGALFLFALGNLLYGYAQACGTYGIAMVIFSRAVIGLSTGTNVVTRVVAAEATTLKERTKVMAHMSIAQGLGFSFGPAIQLASVPLGDDGIYIESLRLHLDLYTAPAFVSVVVAILNVTAVLVWYKEFHVDIYHDSQDDHKIDSYRQLLQKHGAPKIKIDKKAILATLFLYFVVQNAFALHETIFTPLAMDQFAWTRSQATLWVGIIFFIAGCIAVFTFAITDVLEKKINDRKLLLFGFILTFIGFTVYLPWGNNYPKLKQSVFKNTIGELNTNNTVLNTTAGHQKALVDFVGCPEEYTWCHDTPQMHLSQLVLGMLCLSVGYPLVMVLTTSIYSKIIGPKPQGLLQSWLAAVGGVARTAGPALVTYMYVLAGPRWTFLTVDGFLIAALLVIAVCYKRLVPYHLMVLKKNKNIISTDIEKNQMLSRLQSCSSAETYLEDANEILTVV</sequence>
<dbReference type="GO" id="GO:0005765">
    <property type="term" value="C:lysosomal membrane"/>
    <property type="evidence" value="ECO:0007669"/>
    <property type="project" value="TreeGrafter"/>
</dbReference>
<feature type="transmembrane region" description="Helical" evidence="6">
    <location>
        <begin position="226"/>
        <end position="249"/>
    </location>
</feature>
<dbReference type="GO" id="GO:0012505">
    <property type="term" value="C:endomembrane system"/>
    <property type="evidence" value="ECO:0007669"/>
    <property type="project" value="UniProtKB-SubCell"/>
</dbReference>
<dbReference type="PANTHER" id="PTHR23510">
    <property type="entry name" value="INNER MEMBRANE TRANSPORT PROTEIN YAJR"/>
    <property type="match status" value="1"/>
</dbReference>
<dbReference type="Gene3D" id="1.20.1250.20">
    <property type="entry name" value="MFS general substrate transporter like domains"/>
    <property type="match status" value="1"/>
</dbReference>
<keyword evidence="2" id="KW-0813">Transport</keyword>
<feature type="transmembrane region" description="Helical" evidence="6">
    <location>
        <begin position="123"/>
        <end position="141"/>
    </location>
</feature>
<feature type="transmembrane region" description="Helical" evidence="6">
    <location>
        <begin position="91"/>
        <end position="111"/>
    </location>
</feature>
<accession>A0A7M5X287</accession>
<dbReference type="GeneID" id="136798330"/>
<dbReference type="CDD" id="cd17326">
    <property type="entry name" value="MFS_MFSD8"/>
    <property type="match status" value="1"/>
</dbReference>